<feature type="compositionally biased region" description="Low complexity" evidence="1">
    <location>
        <begin position="519"/>
        <end position="530"/>
    </location>
</feature>
<keyword evidence="2" id="KW-0812">Transmembrane</keyword>
<keyword evidence="2" id="KW-0472">Membrane</keyword>
<proteinExistence type="predicted"/>
<dbReference type="Proteomes" id="UP001451303">
    <property type="component" value="Unassembled WGS sequence"/>
</dbReference>
<feature type="transmembrane region" description="Helical" evidence="2">
    <location>
        <begin position="251"/>
        <end position="274"/>
    </location>
</feature>
<dbReference type="EMBL" id="JAVLET010000003">
    <property type="protein sequence ID" value="KAL0471662.1"/>
    <property type="molecule type" value="Genomic_DNA"/>
</dbReference>
<reference evidence="3 4" key="1">
    <citation type="submission" date="2023-09" db="EMBL/GenBank/DDBJ databases">
        <title>Multi-omics analysis of a traditional fermented food reveals byproduct-associated fungal strains for waste-to-food upcycling.</title>
        <authorList>
            <consortium name="Lawrence Berkeley National Laboratory"/>
            <person name="Rekdal V.M."/>
            <person name="Villalobos-Escobedo J.M."/>
            <person name="Rodriguez-Valeron N."/>
            <person name="Garcia M.O."/>
            <person name="Vasquez D.P."/>
            <person name="Damayanti I."/>
            <person name="Sorensen P.M."/>
            <person name="Baidoo E.E."/>
            <person name="De Carvalho A.C."/>
            <person name="Riley R."/>
            <person name="Lipzen A."/>
            <person name="He G."/>
            <person name="Yan M."/>
            <person name="Haridas S."/>
            <person name="Daum C."/>
            <person name="Yoshinaga Y."/>
            <person name="Ng V."/>
            <person name="Grigoriev I.V."/>
            <person name="Munk R."/>
            <person name="Nuraida L."/>
            <person name="Wijaya C.H."/>
            <person name="Morales P.-C."/>
            <person name="Keasling J.D."/>
        </authorList>
    </citation>
    <scope>NUCLEOTIDE SEQUENCE [LARGE SCALE GENOMIC DNA]</scope>
    <source>
        <strain evidence="3 4">FGSC 2613</strain>
    </source>
</reference>
<keyword evidence="2" id="KW-1133">Transmembrane helix</keyword>
<feature type="region of interest" description="Disordered" evidence="1">
    <location>
        <begin position="305"/>
        <end position="409"/>
    </location>
</feature>
<keyword evidence="4" id="KW-1185">Reference proteome</keyword>
<evidence type="ECO:0000256" key="1">
    <source>
        <dbReference type="SAM" id="MobiDB-lite"/>
    </source>
</evidence>
<feature type="compositionally biased region" description="Low complexity" evidence="1">
    <location>
        <begin position="493"/>
        <end position="511"/>
    </location>
</feature>
<evidence type="ECO:0000313" key="4">
    <source>
        <dbReference type="Proteomes" id="UP001451303"/>
    </source>
</evidence>
<feature type="transmembrane region" description="Helical" evidence="2">
    <location>
        <begin position="7"/>
        <end position="30"/>
    </location>
</feature>
<evidence type="ECO:0000313" key="3">
    <source>
        <dbReference type="EMBL" id="KAL0471662.1"/>
    </source>
</evidence>
<organism evidence="3 4">
    <name type="scientific">Neurospora intermedia</name>
    <dbReference type="NCBI Taxonomy" id="5142"/>
    <lineage>
        <taxon>Eukaryota</taxon>
        <taxon>Fungi</taxon>
        <taxon>Dikarya</taxon>
        <taxon>Ascomycota</taxon>
        <taxon>Pezizomycotina</taxon>
        <taxon>Sordariomycetes</taxon>
        <taxon>Sordariomycetidae</taxon>
        <taxon>Sordariales</taxon>
        <taxon>Sordariaceae</taxon>
        <taxon>Neurospora</taxon>
    </lineage>
</organism>
<protein>
    <recommendedName>
        <fullName evidence="5">Mid2 domain-containing protein</fullName>
    </recommendedName>
</protein>
<evidence type="ECO:0000256" key="2">
    <source>
        <dbReference type="SAM" id="Phobius"/>
    </source>
</evidence>
<gene>
    <name evidence="3" type="ORF">QR685DRAFT_210395</name>
</gene>
<feature type="region of interest" description="Disordered" evidence="1">
    <location>
        <begin position="443"/>
        <end position="550"/>
    </location>
</feature>
<evidence type="ECO:0008006" key="5">
    <source>
        <dbReference type="Google" id="ProtNLM"/>
    </source>
</evidence>
<feature type="compositionally biased region" description="Pro residues" evidence="1">
    <location>
        <begin position="339"/>
        <end position="348"/>
    </location>
</feature>
<sequence length="550" mass="57452">MRNRGHLIYGLIIGIIVCCSAALTTLDYVASAESAETGQNPFLSWPHHHPPVVARRPVSGHEDLGSQPVFTTVTSAISVVVAAEATHSPFPTTAPTAVGSCPCNNSLLATISSLSGALEEANSNAIYFSSLLATSIIGLQESIDHLTSSASSALASVQASASIAIASTEESASNAVIAAERSAASTVSSMSEKLGQGTVTVTATVISVTTDLIGPTITADPNSTMAPNNPQALNNPDVKAVQGAASSVNRAAIAVVVAIIGSSVLSLAGFYLFVRYRKRKQQQKEEDQNVGDALDRAIVSYIVNDQASPTKNGGPFSPTGPPGPIHLETIQEAHTPSPTQGPQPPPVRRPSQAYLPSPTPWTPRFEPSAGISQGKIGQAVGRKYSTSSDILLPSPGPPPTIPLPTPPITQDIRRNISIRYAPECNKSVYGDILARPLETVPTNTSVMSGTSGGGGHPLGHSRTASATSARNNSIDERMASNASASARGKHARGPSTTTSRRRAASTGSVRSQGQSMGDQQQWLQKQQQLQPERLVESRDPNWPFPKNGLI</sequence>
<name>A0ABR3DG84_NEUIN</name>
<feature type="compositionally biased region" description="Pro residues" evidence="1">
    <location>
        <begin position="394"/>
        <end position="407"/>
    </location>
</feature>
<accession>A0ABR3DG84</accession>
<comment type="caution">
    <text evidence="3">The sequence shown here is derived from an EMBL/GenBank/DDBJ whole genome shotgun (WGS) entry which is preliminary data.</text>
</comment>